<name>A0A7J6LS69_PERCH</name>
<dbReference type="InterPro" id="IPR016024">
    <property type="entry name" value="ARM-type_fold"/>
</dbReference>
<protein>
    <submittedName>
        <fullName evidence="2">Uncharacterized protein</fullName>
    </submittedName>
</protein>
<dbReference type="Gene3D" id="1.25.10.10">
    <property type="entry name" value="Leucine-rich Repeat Variant"/>
    <property type="match status" value="1"/>
</dbReference>
<dbReference type="EMBL" id="JAAPAO010000368">
    <property type="protein sequence ID" value="KAF4661731.1"/>
    <property type="molecule type" value="Genomic_DNA"/>
</dbReference>
<proteinExistence type="predicted"/>
<evidence type="ECO:0000256" key="1">
    <source>
        <dbReference type="SAM" id="MobiDB-lite"/>
    </source>
</evidence>
<accession>A0A7J6LS69</accession>
<feature type="compositionally biased region" description="Polar residues" evidence="1">
    <location>
        <begin position="219"/>
        <end position="231"/>
    </location>
</feature>
<organism evidence="2 3">
    <name type="scientific">Perkinsus chesapeaki</name>
    <name type="common">Clam parasite</name>
    <name type="synonym">Perkinsus andrewsi</name>
    <dbReference type="NCBI Taxonomy" id="330153"/>
    <lineage>
        <taxon>Eukaryota</taxon>
        <taxon>Sar</taxon>
        <taxon>Alveolata</taxon>
        <taxon>Perkinsozoa</taxon>
        <taxon>Perkinsea</taxon>
        <taxon>Perkinsida</taxon>
        <taxon>Perkinsidae</taxon>
        <taxon>Perkinsus</taxon>
    </lineage>
</organism>
<feature type="region of interest" description="Disordered" evidence="1">
    <location>
        <begin position="219"/>
        <end position="285"/>
    </location>
</feature>
<reference evidence="2 3" key="1">
    <citation type="submission" date="2020-04" db="EMBL/GenBank/DDBJ databases">
        <title>Perkinsus chesapeaki whole genome sequence.</title>
        <authorList>
            <person name="Bogema D.R."/>
        </authorList>
    </citation>
    <scope>NUCLEOTIDE SEQUENCE [LARGE SCALE GENOMIC DNA]</scope>
    <source>
        <strain evidence="2">ATCC PRA-425</strain>
    </source>
</reference>
<dbReference type="AlphaFoldDB" id="A0A7J6LS69"/>
<comment type="caution">
    <text evidence="2">The sequence shown here is derived from an EMBL/GenBank/DDBJ whole genome shotgun (WGS) entry which is preliminary data.</text>
</comment>
<dbReference type="InterPro" id="IPR011989">
    <property type="entry name" value="ARM-like"/>
</dbReference>
<gene>
    <name evidence="2" type="ORF">FOL47_006551</name>
</gene>
<evidence type="ECO:0000313" key="2">
    <source>
        <dbReference type="EMBL" id="KAF4661731.1"/>
    </source>
</evidence>
<dbReference type="Proteomes" id="UP000591131">
    <property type="component" value="Unassembled WGS sequence"/>
</dbReference>
<dbReference type="SUPFAM" id="SSF48371">
    <property type="entry name" value="ARM repeat"/>
    <property type="match status" value="1"/>
</dbReference>
<feature type="compositionally biased region" description="Basic and acidic residues" evidence="1">
    <location>
        <begin position="233"/>
        <end position="243"/>
    </location>
</feature>
<sequence length="632" mass="69853">MTNTVNDSSVCRMLQAWVVSVSSESEPKSAGRLCLSSHTAQSLGWLSSRTVEYPVEIEVRLKQYSEVREVSISWIPDAPVLRPDRIEVWAAMGVQEPKPFSNNWQPCSLNQTGKHASFHDGRRHACWLVRFCVHEVVKDGSGLCLSGWAMTTRVAGEGTAILGKSDASNHGNATRQVVIGKNSPQELGAGTQGVVNAMHNLRRSLEHVSELERRNAATQDEITFSWDSQGPSPEHEMSEDHHVGNTTSPRENYIAPGSEDLPRSASRSSEADYAPLEQPADHSMMGREVKKQIIMVHKEPSEQRYCPDNVMTVDEKHIDDDATLMHDIRVLTSEDQWLAERIIIKCESDNIDEIRSYLKRFVLPEIRALIDESKNGSRKSSPYFAAAFEEYGAVAESLGKLAARLLHRDSKSSGHERSLWRVPNAIAAFDAVQAFLKSDTLRDNISVNDLKYIVSRSGSGLAAAVVRRLGDHNSRISWSARDLALLLVSLCGADALLPCLSPSVEVGTPNNAEAAAEDCMASLQGLSASSMTARIETGLAILDMCQSDGSVQLDHVFPLAIAGLRHSSGDVRKDAIELATKLYEMFGDGFLNEYEEFWQRKVPSNVGEVLTRRFVDIYESLQDYDADEDLNA</sequence>
<keyword evidence="3" id="KW-1185">Reference proteome</keyword>
<evidence type="ECO:0000313" key="3">
    <source>
        <dbReference type="Proteomes" id="UP000591131"/>
    </source>
</evidence>